<organism evidence="1 2">
    <name type="scientific">Mycolicibacterium sarraceniae</name>
    <dbReference type="NCBI Taxonomy" id="1534348"/>
    <lineage>
        <taxon>Bacteria</taxon>
        <taxon>Bacillati</taxon>
        <taxon>Actinomycetota</taxon>
        <taxon>Actinomycetes</taxon>
        <taxon>Mycobacteriales</taxon>
        <taxon>Mycobacteriaceae</taxon>
        <taxon>Mycolicibacterium</taxon>
    </lineage>
</organism>
<dbReference type="EMBL" id="AP022595">
    <property type="protein sequence ID" value="BBY60349.1"/>
    <property type="molecule type" value="Genomic_DNA"/>
</dbReference>
<evidence type="ECO:0000313" key="1">
    <source>
        <dbReference type="EMBL" id="BBY60349.1"/>
    </source>
</evidence>
<evidence type="ECO:0008006" key="3">
    <source>
        <dbReference type="Google" id="ProtNLM"/>
    </source>
</evidence>
<name>A0A7I7SW03_9MYCO</name>
<dbReference type="Proteomes" id="UP000466445">
    <property type="component" value="Chromosome"/>
</dbReference>
<sequence length="115" mass="12642">MLRGDSQPGNTYIRDGNAGLLDWQVVRRGHSSRDLALRDLLDTYRSAQAGQGGPDLDRDELWTRYRHAVVHPWFSGLGTASLGGMQDDGIAMEGLLRAVTALEELDTVGALRHAR</sequence>
<dbReference type="Gene3D" id="3.90.1200.10">
    <property type="match status" value="1"/>
</dbReference>
<proteinExistence type="predicted"/>
<protein>
    <recommendedName>
        <fullName evidence="3">Aminoglycoside phosphotransferase</fullName>
    </recommendedName>
</protein>
<evidence type="ECO:0000313" key="2">
    <source>
        <dbReference type="Proteomes" id="UP000466445"/>
    </source>
</evidence>
<reference evidence="1 2" key="1">
    <citation type="journal article" date="2019" name="Emerg. Microbes Infect.">
        <title>Comprehensive subspecies identification of 175 nontuberculous mycobacteria species based on 7547 genomic profiles.</title>
        <authorList>
            <person name="Matsumoto Y."/>
            <person name="Kinjo T."/>
            <person name="Motooka D."/>
            <person name="Nabeya D."/>
            <person name="Jung N."/>
            <person name="Uechi K."/>
            <person name="Horii T."/>
            <person name="Iida T."/>
            <person name="Fujita J."/>
            <person name="Nakamura S."/>
        </authorList>
    </citation>
    <scope>NUCLEOTIDE SEQUENCE [LARGE SCALE GENOMIC DNA]</scope>
    <source>
        <strain evidence="1 2">JCM 30395</strain>
    </source>
</reference>
<keyword evidence="2" id="KW-1185">Reference proteome</keyword>
<accession>A0A7I7SW03</accession>
<dbReference type="InterPro" id="IPR011009">
    <property type="entry name" value="Kinase-like_dom_sf"/>
</dbReference>
<dbReference type="AlphaFoldDB" id="A0A7I7SW03"/>
<gene>
    <name evidence="1" type="ORF">MSAR_34850</name>
</gene>
<dbReference type="KEGG" id="msar:MSAR_34850"/>
<dbReference type="SUPFAM" id="SSF56112">
    <property type="entry name" value="Protein kinase-like (PK-like)"/>
    <property type="match status" value="1"/>
</dbReference>